<organism evidence="2 3">
    <name type="scientific">Uliginosibacterium silvisoli</name>
    <dbReference type="NCBI Taxonomy" id="3114758"/>
    <lineage>
        <taxon>Bacteria</taxon>
        <taxon>Pseudomonadati</taxon>
        <taxon>Pseudomonadota</taxon>
        <taxon>Betaproteobacteria</taxon>
        <taxon>Rhodocyclales</taxon>
        <taxon>Zoogloeaceae</taxon>
        <taxon>Uliginosibacterium</taxon>
    </lineage>
</organism>
<reference evidence="2 3" key="1">
    <citation type="submission" date="2024-01" db="EMBL/GenBank/DDBJ databases">
        <title>Uliginosibacterium soil sp. nov.</title>
        <authorList>
            <person name="Lv Y."/>
        </authorList>
    </citation>
    <scope>NUCLEOTIDE SEQUENCE [LARGE SCALE GENOMIC DNA]</scope>
    <source>
        <strain evidence="2 3">H3</strain>
    </source>
</reference>
<keyword evidence="3" id="KW-1185">Reference proteome</keyword>
<comment type="caution">
    <text evidence="2">The sequence shown here is derived from an EMBL/GenBank/DDBJ whole genome shotgun (WGS) entry which is preliminary data.</text>
</comment>
<sequence length="132" mass="13859">MKRLHVLPSLIAPLALAATLASCGGSDGVPDALESISITKMECPISSAGASIPPGTNSQVKAYASIIGINNADVIWTWDADNTDVKFGTQRQNDNTSTIDITAPNFTAKYKINVHATAKGKRGDATCELEVK</sequence>
<keyword evidence="1" id="KW-0732">Signal</keyword>
<evidence type="ECO:0000313" key="3">
    <source>
        <dbReference type="Proteomes" id="UP001331561"/>
    </source>
</evidence>
<dbReference type="PROSITE" id="PS51257">
    <property type="entry name" value="PROKAR_LIPOPROTEIN"/>
    <property type="match status" value="1"/>
</dbReference>
<protein>
    <recommendedName>
        <fullName evidence="4">Ig-like domain-containing protein</fullName>
    </recommendedName>
</protein>
<name>A0ABU6KBF8_9RHOO</name>
<accession>A0ABU6KBF8</accession>
<feature type="signal peptide" evidence="1">
    <location>
        <begin position="1"/>
        <end position="17"/>
    </location>
</feature>
<dbReference type="RefSeq" id="WP_327601262.1">
    <property type="nucleotide sequence ID" value="NZ_JAYXHS010000005.1"/>
</dbReference>
<proteinExistence type="predicted"/>
<dbReference type="Proteomes" id="UP001331561">
    <property type="component" value="Unassembled WGS sequence"/>
</dbReference>
<evidence type="ECO:0008006" key="4">
    <source>
        <dbReference type="Google" id="ProtNLM"/>
    </source>
</evidence>
<dbReference type="EMBL" id="JAYXHS010000005">
    <property type="protein sequence ID" value="MEC5388290.1"/>
    <property type="molecule type" value="Genomic_DNA"/>
</dbReference>
<feature type="chain" id="PRO_5045805213" description="Ig-like domain-containing protein" evidence="1">
    <location>
        <begin position="18"/>
        <end position="132"/>
    </location>
</feature>
<gene>
    <name evidence="2" type="ORF">VVD49_21335</name>
</gene>
<evidence type="ECO:0000256" key="1">
    <source>
        <dbReference type="SAM" id="SignalP"/>
    </source>
</evidence>
<evidence type="ECO:0000313" key="2">
    <source>
        <dbReference type="EMBL" id="MEC5388290.1"/>
    </source>
</evidence>